<reference evidence="14" key="2">
    <citation type="submission" date="2021-04" db="EMBL/GenBank/DDBJ databases">
        <authorList>
            <person name="Dong X."/>
        </authorList>
    </citation>
    <scope>NUCLEOTIDE SEQUENCE</scope>
    <source>
        <strain evidence="14">ZWT</strain>
    </source>
</reference>
<dbReference type="Gene3D" id="3.40.710.10">
    <property type="entry name" value="DD-peptidase/beta-lactamase superfamily"/>
    <property type="match status" value="2"/>
</dbReference>
<evidence type="ECO:0000256" key="8">
    <source>
        <dbReference type="ARBA" id="ARBA00022989"/>
    </source>
</evidence>
<dbReference type="GO" id="GO:0005886">
    <property type="term" value="C:plasma membrane"/>
    <property type="evidence" value="ECO:0007669"/>
    <property type="project" value="UniProtKB-SubCell"/>
</dbReference>
<keyword evidence="6" id="KW-0133">Cell shape</keyword>
<dbReference type="Pfam" id="PF03717">
    <property type="entry name" value="PBP_dimer"/>
    <property type="match status" value="1"/>
</dbReference>
<dbReference type="SUPFAM" id="SSF56601">
    <property type="entry name" value="beta-lactamase/transpeptidase-like"/>
    <property type="match status" value="1"/>
</dbReference>
<comment type="similarity">
    <text evidence="3">Belongs to the transpeptidase family.</text>
</comment>
<evidence type="ECO:0000256" key="4">
    <source>
        <dbReference type="ARBA" id="ARBA00022475"/>
    </source>
</evidence>
<dbReference type="Gene3D" id="3.90.1310.10">
    <property type="entry name" value="Penicillin-binding protein 2a (Domain 2)"/>
    <property type="match status" value="2"/>
</dbReference>
<evidence type="ECO:0000256" key="9">
    <source>
        <dbReference type="ARBA" id="ARBA00023136"/>
    </source>
</evidence>
<sequence length="963" mass="110442">MTVNLESELLNRKEIKQKKKISRDTVLIIIMCLIFGAIIGKLINLQVVNVNMYREYASSGSHKMVSYSAPRGEIYDRNGEVLATNKLGFTLIFTETKESKDKFFQTMDEVFEILDKSGEDITDGFPLKVDPVRFEFGVTDKWKEQVERLFKNDRGFNYEVLYKDFSGKKLADLNESEIGYIDEKLKDMTPEYIYRSLIKKYELFNIIKDDYSDKEWESLLNDKDKLVDELINKVDSNVIRKYMIVKDTMKMQSFNGHRPSVIAKDLKSETSYIFEQIQSELPGISIQKQPIRYYPYNEVASNVMGYVGKIGEQNKEKYEERGYVIHDDYIGITGLESKFENVLKGIRGEESIKVNLDGRKVKTLGERPATPGNSIKLTIDYKLQMAAERALDETMEYMRELGKYKSDKKTIDDVDKSNATRGAAVVINVNTGEVLALASRPGIDLNLHTVPGRLDNATYKEIFMPDIEKFGLEYIYKHELYKLDEINGKRLKDKAMWEKIKMLMDEMYPKDKNGYRTDKYGTRPKPAYNYATQSLIPPGSTFKVLSAVAGLEEGVITPETKIYDAGPYKKRYKNFNGASWMYNVYRGSHGNQNIVEAIRDSNNYYFFEVADRLFEKKGVGTKESLDILAEYAWKFGLGANMEDQNPNIETGIEIEERFGPVYYYDFGKRINSVSYTQTLYEHLLKGEASIWVGEYKPIDIIPDNDKDSEEVFIIKKDLTSSIKEQMTSEDKIDTTDIDIKVRELIEKKREYGELYSEKDIKGIIKTITASLYDARSENKSGVNLYNAAIGQGKNQFTPLQLANYIASLVNGGYRRELYLVKEIMDADGKRIEDCSKDKRIINETGVSQETVDTVKEGMLQVTSNINGTAYSTFKDFPIKNGAKTGSATFQTNQEEYGRTSYATFIGFAPYENPEIAVSVEIFDGGHGGYSAKVAKAIYEEYFKEEILKINPEYEFMLKEQEEE</sequence>
<keyword evidence="8 11" id="KW-1133">Transmembrane helix</keyword>
<protein>
    <submittedName>
        <fullName evidence="14">Penicillin-binding protein</fullName>
    </submittedName>
</protein>
<feature type="domain" description="Penicillin-binding protein dimerisation" evidence="13">
    <location>
        <begin position="68"/>
        <end position="363"/>
    </location>
</feature>
<accession>A0A9J6P3D5</accession>
<dbReference type="InterPro" id="IPR036138">
    <property type="entry name" value="PBP_dimer_sf"/>
</dbReference>
<dbReference type="Proteomes" id="UP001056429">
    <property type="component" value="Unassembled WGS sequence"/>
</dbReference>
<evidence type="ECO:0000256" key="11">
    <source>
        <dbReference type="SAM" id="Phobius"/>
    </source>
</evidence>
<feature type="domain" description="Penicillin-binding protein transpeptidase" evidence="12">
    <location>
        <begin position="787"/>
        <end position="939"/>
    </location>
</feature>
<dbReference type="RefSeq" id="WP_250859810.1">
    <property type="nucleotide sequence ID" value="NZ_JAGSOJ010000002.1"/>
</dbReference>
<dbReference type="GO" id="GO:0008658">
    <property type="term" value="F:penicillin binding"/>
    <property type="evidence" value="ECO:0007669"/>
    <property type="project" value="InterPro"/>
</dbReference>
<dbReference type="EMBL" id="JAGSOJ010000002">
    <property type="protein sequence ID" value="MCM1990718.1"/>
    <property type="molecule type" value="Genomic_DNA"/>
</dbReference>
<dbReference type="PANTHER" id="PTHR30627">
    <property type="entry name" value="PEPTIDOGLYCAN D,D-TRANSPEPTIDASE"/>
    <property type="match status" value="1"/>
</dbReference>
<dbReference type="PANTHER" id="PTHR30627:SF2">
    <property type="entry name" value="PEPTIDOGLYCAN D,D-TRANSPEPTIDASE MRDA"/>
    <property type="match status" value="1"/>
</dbReference>
<gene>
    <name evidence="14" type="ORF">KDK92_13385</name>
</gene>
<dbReference type="GO" id="GO:0008360">
    <property type="term" value="P:regulation of cell shape"/>
    <property type="evidence" value="ECO:0007669"/>
    <property type="project" value="UniProtKB-KW"/>
</dbReference>
<evidence type="ECO:0000256" key="1">
    <source>
        <dbReference type="ARBA" id="ARBA00004167"/>
    </source>
</evidence>
<comment type="subcellular location">
    <subcellularLocation>
        <location evidence="2">Cell membrane</location>
    </subcellularLocation>
    <subcellularLocation>
        <location evidence="1">Membrane</location>
        <topology evidence="1">Single-pass membrane protein</topology>
    </subcellularLocation>
</comment>
<evidence type="ECO:0000259" key="13">
    <source>
        <dbReference type="Pfam" id="PF03717"/>
    </source>
</evidence>
<dbReference type="InterPro" id="IPR050515">
    <property type="entry name" value="Beta-lactam/transpept"/>
</dbReference>
<keyword evidence="4" id="KW-1003">Cell membrane</keyword>
<keyword evidence="5 11" id="KW-0812">Transmembrane</keyword>
<keyword evidence="15" id="KW-1185">Reference proteome</keyword>
<dbReference type="Pfam" id="PF00905">
    <property type="entry name" value="Transpeptidase"/>
    <property type="match status" value="2"/>
</dbReference>
<dbReference type="AlphaFoldDB" id="A0A9J6P3D5"/>
<feature type="domain" description="Penicillin-binding protein transpeptidase" evidence="12">
    <location>
        <begin position="511"/>
        <end position="656"/>
    </location>
</feature>
<evidence type="ECO:0000256" key="3">
    <source>
        <dbReference type="ARBA" id="ARBA00007171"/>
    </source>
</evidence>
<evidence type="ECO:0000256" key="10">
    <source>
        <dbReference type="ARBA" id="ARBA00023316"/>
    </source>
</evidence>
<organism evidence="14 15">
    <name type="scientific">Oceanirhabdus seepicola</name>
    <dbReference type="NCBI Taxonomy" id="2828781"/>
    <lineage>
        <taxon>Bacteria</taxon>
        <taxon>Bacillati</taxon>
        <taxon>Bacillota</taxon>
        <taxon>Clostridia</taxon>
        <taxon>Eubacteriales</taxon>
        <taxon>Clostridiaceae</taxon>
        <taxon>Oceanirhabdus</taxon>
    </lineage>
</organism>
<keyword evidence="9 11" id="KW-0472">Membrane</keyword>
<evidence type="ECO:0000313" key="15">
    <source>
        <dbReference type="Proteomes" id="UP001056429"/>
    </source>
</evidence>
<dbReference type="InterPro" id="IPR012338">
    <property type="entry name" value="Beta-lactam/transpept-like"/>
</dbReference>
<dbReference type="InterPro" id="IPR005311">
    <property type="entry name" value="PBP_dimer"/>
</dbReference>
<dbReference type="GO" id="GO:0071972">
    <property type="term" value="F:peptidoglycan L,D-transpeptidase activity"/>
    <property type="evidence" value="ECO:0007669"/>
    <property type="project" value="TreeGrafter"/>
</dbReference>
<reference evidence="14" key="1">
    <citation type="journal article" date="2021" name="mSystems">
        <title>Bacteria and Archaea Synergistically Convert Glycine Betaine to Biogenic Methane in the Formosa Cold Seep of the South China Sea.</title>
        <authorList>
            <person name="Li L."/>
            <person name="Zhang W."/>
            <person name="Zhang S."/>
            <person name="Song L."/>
            <person name="Sun Q."/>
            <person name="Zhang H."/>
            <person name="Xiang H."/>
            <person name="Dong X."/>
        </authorList>
    </citation>
    <scope>NUCLEOTIDE SEQUENCE</scope>
    <source>
        <strain evidence="14">ZWT</strain>
    </source>
</reference>
<evidence type="ECO:0000256" key="2">
    <source>
        <dbReference type="ARBA" id="ARBA00004236"/>
    </source>
</evidence>
<evidence type="ECO:0000256" key="6">
    <source>
        <dbReference type="ARBA" id="ARBA00022960"/>
    </source>
</evidence>
<feature type="transmembrane region" description="Helical" evidence="11">
    <location>
        <begin position="21"/>
        <end position="43"/>
    </location>
</feature>
<proteinExistence type="inferred from homology"/>
<evidence type="ECO:0000256" key="7">
    <source>
        <dbReference type="ARBA" id="ARBA00022984"/>
    </source>
</evidence>
<keyword evidence="10" id="KW-0961">Cell wall biogenesis/degradation</keyword>
<evidence type="ECO:0000313" key="14">
    <source>
        <dbReference type="EMBL" id="MCM1990718.1"/>
    </source>
</evidence>
<dbReference type="InterPro" id="IPR001460">
    <property type="entry name" value="PCN-bd_Tpept"/>
</dbReference>
<dbReference type="GO" id="GO:0071555">
    <property type="term" value="P:cell wall organization"/>
    <property type="evidence" value="ECO:0007669"/>
    <property type="project" value="UniProtKB-KW"/>
</dbReference>
<dbReference type="GO" id="GO:0009252">
    <property type="term" value="P:peptidoglycan biosynthetic process"/>
    <property type="evidence" value="ECO:0007669"/>
    <property type="project" value="UniProtKB-KW"/>
</dbReference>
<name>A0A9J6P3D5_9CLOT</name>
<keyword evidence="7" id="KW-0573">Peptidoglycan synthesis</keyword>
<comment type="caution">
    <text evidence="14">The sequence shown here is derived from an EMBL/GenBank/DDBJ whole genome shotgun (WGS) entry which is preliminary data.</text>
</comment>
<evidence type="ECO:0000259" key="12">
    <source>
        <dbReference type="Pfam" id="PF00905"/>
    </source>
</evidence>
<evidence type="ECO:0000256" key="5">
    <source>
        <dbReference type="ARBA" id="ARBA00022692"/>
    </source>
</evidence>
<dbReference type="SUPFAM" id="SSF56519">
    <property type="entry name" value="Penicillin binding protein dimerisation domain"/>
    <property type="match status" value="1"/>
</dbReference>